<dbReference type="Pfam" id="PF03732">
    <property type="entry name" value="Retrotrans_gag"/>
    <property type="match status" value="1"/>
</dbReference>
<organism evidence="3">
    <name type="scientific">Sesamum radiatum</name>
    <name type="common">Black benniseed</name>
    <dbReference type="NCBI Taxonomy" id="300843"/>
    <lineage>
        <taxon>Eukaryota</taxon>
        <taxon>Viridiplantae</taxon>
        <taxon>Streptophyta</taxon>
        <taxon>Embryophyta</taxon>
        <taxon>Tracheophyta</taxon>
        <taxon>Spermatophyta</taxon>
        <taxon>Magnoliopsida</taxon>
        <taxon>eudicotyledons</taxon>
        <taxon>Gunneridae</taxon>
        <taxon>Pentapetalae</taxon>
        <taxon>asterids</taxon>
        <taxon>lamiids</taxon>
        <taxon>Lamiales</taxon>
        <taxon>Pedaliaceae</taxon>
        <taxon>Sesamum</taxon>
    </lineage>
</organism>
<feature type="region of interest" description="Disordered" evidence="1">
    <location>
        <begin position="265"/>
        <end position="299"/>
    </location>
</feature>
<protein>
    <recommendedName>
        <fullName evidence="2">Retrotransposon gag domain-containing protein</fullName>
    </recommendedName>
</protein>
<name>A0AAW2LK77_SESRA</name>
<dbReference type="PANTHER" id="PTHR33223:SF10">
    <property type="entry name" value="AMINOTRANSFERASE-LIKE PLANT MOBILE DOMAIN-CONTAINING PROTEIN"/>
    <property type="match status" value="1"/>
</dbReference>
<feature type="region of interest" description="Disordered" evidence="1">
    <location>
        <begin position="42"/>
        <end position="69"/>
    </location>
</feature>
<sequence>MENPNHHSDKQKAVVTPSCTQALQVIPGTPPAPMLVGSTPVTLDQAPPPPRVAGLAADPPRRSTSSDTSMEELSPAFLGAIQQIVAVALREHVSATAPLRVATPSDVEAPEEEAGEEAPVPAPLAGRRPLLHRYTDGIKCRVIVTTFAKAAQEWFNQLPVGAIGSFKEFRSVFLHQFASSRKLRKIELNLFVLRQKDDELLKEYLQRFNAAALEVPSATQEVKASAFSQRLLNGDFFKSLAKNPVFKFDALLARAAKYINMEEAQAAKKESHGEKRKEFKEETPSKKPRIDNRDKKPPF</sequence>
<reference evidence="3" key="2">
    <citation type="journal article" date="2024" name="Plant">
        <title>Genomic evolution and insights into agronomic trait innovations of Sesamum species.</title>
        <authorList>
            <person name="Miao H."/>
            <person name="Wang L."/>
            <person name="Qu L."/>
            <person name="Liu H."/>
            <person name="Sun Y."/>
            <person name="Le M."/>
            <person name="Wang Q."/>
            <person name="Wei S."/>
            <person name="Zheng Y."/>
            <person name="Lin W."/>
            <person name="Duan Y."/>
            <person name="Cao H."/>
            <person name="Xiong S."/>
            <person name="Wang X."/>
            <person name="Wei L."/>
            <person name="Li C."/>
            <person name="Ma Q."/>
            <person name="Ju M."/>
            <person name="Zhao R."/>
            <person name="Li G."/>
            <person name="Mu C."/>
            <person name="Tian Q."/>
            <person name="Mei H."/>
            <person name="Zhang T."/>
            <person name="Gao T."/>
            <person name="Zhang H."/>
        </authorList>
    </citation>
    <scope>NUCLEOTIDE SEQUENCE</scope>
    <source>
        <strain evidence="3">G02</strain>
    </source>
</reference>
<evidence type="ECO:0000259" key="2">
    <source>
        <dbReference type="Pfam" id="PF03732"/>
    </source>
</evidence>
<dbReference type="PANTHER" id="PTHR33223">
    <property type="entry name" value="CCHC-TYPE DOMAIN-CONTAINING PROTEIN"/>
    <property type="match status" value="1"/>
</dbReference>
<gene>
    <name evidence="3" type="ORF">Sradi_5225000</name>
</gene>
<feature type="domain" description="Retrotransposon gag" evidence="2">
    <location>
        <begin position="142"/>
        <end position="229"/>
    </location>
</feature>
<evidence type="ECO:0000256" key="1">
    <source>
        <dbReference type="SAM" id="MobiDB-lite"/>
    </source>
</evidence>
<dbReference type="InterPro" id="IPR005162">
    <property type="entry name" value="Retrotrans_gag_dom"/>
</dbReference>
<reference evidence="3" key="1">
    <citation type="submission" date="2020-06" db="EMBL/GenBank/DDBJ databases">
        <authorList>
            <person name="Li T."/>
            <person name="Hu X."/>
            <person name="Zhang T."/>
            <person name="Song X."/>
            <person name="Zhang H."/>
            <person name="Dai N."/>
            <person name="Sheng W."/>
            <person name="Hou X."/>
            <person name="Wei L."/>
        </authorList>
    </citation>
    <scope>NUCLEOTIDE SEQUENCE</scope>
    <source>
        <strain evidence="3">G02</strain>
        <tissue evidence="3">Leaf</tissue>
    </source>
</reference>
<dbReference type="EMBL" id="JACGWJ010000024">
    <property type="protein sequence ID" value="KAL0319635.1"/>
    <property type="molecule type" value="Genomic_DNA"/>
</dbReference>
<comment type="caution">
    <text evidence="3">The sequence shown here is derived from an EMBL/GenBank/DDBJ whole genome shotgun (WGS) entry which is preliminary data.</text>
</comment>
<evidence type="ECO:0000313" key="3">
    <source>
        <dbReference type="EMBL" id="KAL0319635.1"/>
    </source>
</evidence>
<dbReference type="AlphaFoldDB" id="A0AAW2LK77"/>
<proteinExistence type="predicted"/>
<accession>A0AAW2LK77</accession>